<reference evidence="1" key="2">
    <citation type="journal article" date="2015" name="Data Brief">
        <title>Shoot transcriptome of the giant reed, Arundo donax.</title>
        <authorList>
            <person name="Barrero R.A."/>
            <person name="Guerrero F.D."/>
            <person name="Moolhuijzen P."/>
            <person name="Goolsby J.A."/>
            <person name="Tidwell J."/>
            <person name="Bellgard S.E."/>
            <person name="Bellgard M.I."/>
        </authorList>
    </citation>
    <scope>NUCLEOTIDE SEQUENCE</scope>
    <source>
        <tissue evidence="1">Shoot tissue taken approximately 20 cm above the soil surface</tissue>
    </source>
</reference>
<reference evidence="1" key="1">
    <citation type="submission" date="2014-09" db="EMBL/GenBank/DDBJ databases">
        <authorList>
            <person name="Magalhaes I.L.F."/>
            <person name="Oliveira U."/>
            <person name="Santos F.R."/>
            <person name="Vidigal T.H.D.A."/>
            <person name="Brescovit A.D."/>
            <person name="Santos A.J."/>
        </authorList>
    </citation>
    <scope>NUCLEOTIDE SEQUENCE</scope>
    <source>
        <tissue evidence="1">Shoot tissue taken approximately 20 cm above the soil surface</tissue>
    </source>
</reference>
<proteinExistence type="predicted"/>
<dbReference type="AlphaFoldDB" id="A0A0A9C594"/>
<dbReference type="EMBL" id="GBRH01226411">
    <property type="protein sequence ID" value="JAD71484.1"/>
    <property type="molecule type" value="Transcribed_RNA"/>
</dbReference>
<protein>
    <submittedName>
        <fullName evidence="1">Uncharacterized protein</fullName>
    </submittedName>
</protein>
<evidence type="ECO:0000313" key="1">
    <source>
        <dbReference type="EMBL" id="JAD71484.1"/>
    </source>
</evidence>
<name>A0A0A9C594_ARUDO</name>
<accession>A0A0A9C594</accession>
<sequence length="49" mass="5761">MKWLEMFNALDVHEHYVVALGFAMVLAFRDYFMDDLESSVLLVNNTSNY</sequence>
<organism evidence="1">
    <name type="scientific">Arundo donax</name>
    <name type="common">Giant reed</name>
    <name type="synonym">Donax arundinaceus</name>
    <dbReference type="NCBI Taxonomy" id="35708"/>
    <lineage>
        <taxon>Eukaryota</taxon>
        <taxon>Viridiplantae</taxon>
        <taxon>Streptophyta</taxon>
        <taxon>Embryophyta</taxon>
        <taxon>Tracheophyta</taxon>
        <taxon>Spermatophyta</taxon>
        <taxon>Magnoliopsida</taxon>
        <taxon>Liliopsida</taxon>
        <taxon>Poales</taxon>
        <taxon>Poaceae</taxon>
        <taxon>PACMAD clade</taxon>
        <taxon>Arundinoideae</taxon>
        <taxon>Arundineae</taxon>
        <taxon>Arundo</taxon>
    </lineage>
</organism>